<dbReference type="InterPro" id="IPR036300">
    <property type="entry name" value="MIR_dom_sf"/>
</dbReference>
<dbReference type="Pfam" id="PF02366">
    <property type="entry name" value="PMT"/>
    <property type="match status" value="1"/>
</dbReference>
<evidence type="ECO:0000256" key="11">
    <source>
        <dbReference type="ARBA" id="ARBA00023136"/>
    </source>
</evidence>
<dbReference type="Proteomes" id="UP000790833">
    <property type="component" value="Unassembled WGS sequence"/>
</dbReference>
<dbReference type="OrthoDB" id="292747at2759"/>
<comment type="similarity">
    <text evidence="3">Belongs to the glycosyltransferase 39 family.</text>
</comment>
<evidence type="ECO:0000256" key="15">
    <source>
        <dbReference type="SAM" id="MobiDB-lite"/>
    </source>
</evidence>
<keyword evidence="7 16" id="KW-0812">Transmembrane</keyword>
<evidence type="ECO:0000256" key="6">
    <source>
        <dbReference type="ARBA" id="ARBA00022679"/>
    </source>
</evidence>
<feature type="region of interest" description="Disordered" evidence="15">
    <location>
        <begin position="16"/>
        <end position="41"/>
    </location>
</feature>
<evidence type="ECO:0000256" key="14">
    <source>
        <dbReference type="ARBA" id="ARBA00045102"/>
    </source>
</evidence>
<comment type="catalytic activity">
    <reaction evidence="14">
        <text>a di-trans,poly-cis-dolichyl beta-D-mannosyl phosphate + L-seryl-[protein] = 3-O-(alpha-D-mannosyl)-L-seryl-[protein] + a di-trans,poly-cis-dolichyl phosphate + H(+)</text>
        <dbReference type="Rhea" id="RHEA:17377"/>
        <dbReference type="Rhea" id="RHEA-COMP:9863"/>
        <dbReference type="Rhea" id="RHEA-COMP:13546"/>
        <dbReference type="Rhea" id="RHEA-COMP:19498"/>
        <dbReference type="Rhea" id="RHEA-COMP:19501"/>
        <dbReference type="ChEBI" id="CHEBI:15378"/>
        <dbReference type="ChEBI" id="CHEBI:29999"/>
        <dbReference type="ChEBI" id="CHEBI:57683"/>
        <dbReference type="ChEBI" id="CHEBI:58211"/>
        <dbReference type="ChEBI" id="CHEBI:137321"/>
        <dbReference type="EC" id="2.4.1.109"/>
    </reaction>
</comment>
<dbReference type="Gene3D" id="3.80.10.10">
    <property type="entry name" value="Ribonuclease Inhibitor"/>
    <property type="match status" value="1"/>
</dbReference>
<feature type="transmembrane region" description="Helical" evidence="16">
    <location>
        <begin position="600"/>
        <end position="617"/>
    </location>
</feature>
<keyword evidence="5" id="KW-0328">Glycosyltransferase</keyword>
<keyword evidence="9" id="KW-0256">Endoplasmic reticulum</keyword>
<gene>
    <name evidence="18" type="ORF">KQ657_004339</name>
</gene>
<dbReference type="InterPro" id="IPR016093">
    <property type="entry name" value="MIR_motif"/>
</dbReference>
<dbReference type="GeneID" id="66117713"/>
<dbReference type="InterPro" id="IPR032421">
    <property type="entry name" value="PMT_4TMC"/>
</dbReference>
<keyword evidence="10 16" id="KW-1133">Transmembrane helix</keyword>
<evidence type="ECO:0000313" key="19">
    <source>
        <dbReference type="Proteomes" id="UP000790833"/>
    </source>
</evidence>
<evidence type="ECO:0000256" key="10">
    <source>
        <dbReference type="ARBA" id="ARBA00022989"/>
    </source>
</evidence>
<feature type="domain" description="MIR" evidence="17">
    <location>
        <begin position="761"/>
        <end position="815"/>
    </location>
</feature>
<reference evidence="18" key="1">
    <citation type="submission" date="2021-03" db="EMBL/GenBank/DDBJ databases">
        <authorList>
            <person name="Palmer J.M."/>
        </authorList>
    </citation>
    <scope>NUCLEOTIDE SEQUENCE</scope>
    <source>
        <strain evidence="18">ARV_011</strain>
    </source>
</reference>
<keyword evidence="8" id="KW-0677">Repeat</keyword>
<dbReference type="InterPro" id="IPR032675">
    <property type="entry name" value="LRR_dom_sf"/>
</dbReference>
<feature type="domain" description="MIR" evidence="17">
    <location>
        <begin position="898"/>
        <end position="954"/>
    </location>
</feature>
<evidence type="ECO:0000256" key="9">
    <source>
        <dbReference type="ARBA" id="ARBA00022824"/>
    </source>
</evidence>
<evidence type="ECO:0000256" key="8">
    <source>
        <dbReference type="ARBA" id="ARBA00022737"/>
    </source>
</evidence>
<dbReference type="CDD" id="cd23286">
    <property type="entry name" value="beta-trefoil_MIR_PMT7-like"/>
    <property type="match status" value="1"/>
</dbReference>
<dbReference type="InterPro" id="IPR027005">
    <property type="entry name" value="PMT-like"/>
</dbReference>
<evidence type="ECO:0000256" key="3">
    <source>
        <dbReference type="ARBA" id="ARBA00007222"/>
    </source>
</evidence>
<keyword evidence="6" id="KW-0808">Transferase</keyword>
<proteinExistence type="inferred from homology"/>
<dbReference type="SUPFAM" id="SSF82109">
    <property type="entry name" value="MIR domain"/>
    <property type="match status" value="1"/>
</dbReference>
<feature type="transmembrane region" description="Helical" evidence="16">
    <location>
        <begin position="1040"/>
        <end position="1058"/>
    </location>
</feature>
<accession>A0A9P7VAZ5</accession>
<dbReference type="Gene3D" id="2.80.10.50">
    <property type="match status" value="1"/>
</dbReference>
<dbReference type="GO" id="GO:0005789">
    <property type="term" value="C:endoplasmic reticulum membrane"/>
    <property type="evidence" value="ECO:0007669"/>
    <property type="project" value="UniProtKB-SubCell"/>
</dbReference>
<feature type="transmembrane region" description="Helical" evidence="16">
    <location>
        <begin position="488"/>
        <end position="505"/>
    </location>
</feature>
<evidence type="ECO:0000256" key="4">
    <source>
        <dbReference type="ARBA" id="ARBA00012839"/>
    </source>
</evidence>
<comment type="caution">
    <text evidence="18">The sequence shown here is derived from an EMBL/GenBank/DDBJ whole genome shotgun (WGS) entry which is preliminary data.</text>
</comment>
<dbReference type="PANTHER" id="PTHR10050:SF50">
    <property type="entry name" value="DOLICHYL-PHOSPHATE-MANNOSE--PROTEIN MANNOSYLTRANSFERASE 1-RELATED"/>
    <property type="match status" value="1"/>
</dbReference>
<comment type="pathway">
    <text evidence="2">Protein modification; protein glycosylation.</text>
</comment>
<dbReference type="Pfam" id="PF16192">
    <property type="entry name" value="PMT_4TMC"/>
    <property type="match status" value="1"/>
</dbReference>
<dbReference type="SUPFAM" id="SSF52047">
    <property type="entry name" value="RNI-like"/>
    <property type="match status" value="1"/>
</dbReference>
<evidence type="ECO:0000259" key="17">
    <source>
        <dbReference type="PROSITE" id="PS50919"/>
    </source>
</evidence>
<evidence type="ECO:0000256" key="5">
    <source>
        <dbReference type="ARBA" id="ARBA00022676"/>
    </source>
</evidence>
<feature type="transmembrane region" description="Helical" evidence="16">
    <location>
        <begin position="1136"/>
        <end position="1160"/>
    </location>
</feature>
<evidence type="ECO:0000256" key="7">
    <source>
        <dbReference type="ARBA" id="ARBA00022692"/>
    </source>
</evidence>
<feature type="transmembrane region" description="Helical" evidence="16">
    <location>
        <begin position="574"/>
        <end position="593"/>
    </location>
</feature>
<name>A0A9P7VAZ5_9ASCO</name>
<feature type="region of interest" description="Disordered" evidence="15">
    <location>
        <begin position="97"/>
        <end position="119"/>
    </location>
</feature>
<dbReference type="InterPro" id="IPR003342">
    <property type="entry name" value="ArnT-like_N"/>
</dbReference>
<evidence type="ECO:0000256" key="12">
    <source>
        <dbReference type="ARBA" id="ARBA00023180"/>
    </source>
</evidence>
<evidence type="ECO:0000256" key="13">
    <source>
        <dbReference type="ARBA" id="ARBA00045085"/>
    </source>
</evidence>
<feature type="transmembrane region" description="Helical" evidence="16">
    <location>
        <begin position="653"/>
        <end position="683"/>
    </location>
</feature>
<dbReference type="PANTHER" id="PTHR10050">
    <property type="entry name" value="DOLICHYL-PHOSPHATE-MANNOSE--PROTEIN MANNOSYLTRANSFERASE"/>
    <property type="match status" value="1"/>
</dbReference>
<dbReference type="SMART" id="SM00472">
    <property type="entry name" value="MIR"/>
    <property type="match status" value="3"/>
</dbReference>
<dbReference type="PROSITE" id="PS50919">
    <property type="entry name" value="MIR"/>
    <property type="match status" value="3"/>
</dbReference>
<keyword evidence="11 16" id="KW-0472">Membrane</keyword>
<feature type="domain" description="MIR" evidence="17">
    <location>
        <begin position="827"/>
        <end position="886"/>
    </location>
</feature>
<feature type="transmembrane region" description="Helical" evidence="16">
    <location>
        <begin position="703"/>
        <end position="727"/>
    </location>
</feature>
<dbReference type="EC" id="2.4.1.109" evidence="4"/>
<sequence>MANKFRAKKVKAPYKRYVYSSGEGTEPRQANDSNQDEQLRSKLNIRTVHVLTRQDSSIEEGDSIKHKVRSYVWPQSQFQKVDLVRCYLDKGNKEYEASRLQQQQDDYDEVGDHEAEEDDDDRHNMMKLPIEVMKQIFEILHYQGHLTSKYMILNKAIYGIVAQIIYGHPWLYPNNFNSFTEVITRNKSLGGYIQTLDLTNINHGGKNASISKLLKRSGKSLRKFVAPQTSFGLGPLVSLKNCPRLKVLDLRLVSEAMNLFELFKAIKNHHELTHLSLPRCSIQSSNEDEEYDFEWPPRLSFLHISGGISDEFIIQTRFPSTICELELSHCSSLRDIGFVDVLLKIGKNLTSLRIQYPMSISNAGDSVFLYCPNLITLEVNVDYILLSFFDEHNLKYLPYQRPLKNLRLGSSGTLGTYNRIEPVDLAVALDEGRLPKLKHVQVSTTLGWMNGYPEDCLEYVIETLDERNGLFRVYMGALKAKLDKRDRLNLSLLLTLGVIIRLYNIPWPSHVVFDEVHFGTFVNEYITGDFFVDVHPPLGKLLYYWIALAFGYTGDFDFSKIGNPYTENVPYVPLRLFSGVCGVLTVLIAYITLRASLCRPMVAFFGATLVLIENSLVTQSRFIFLDSPMILAISIAVLGTIKVDVTKPFTSKWCLLLILTGVGLGCAVSIKFVGVFTLVWATTLTLIKLWQYLGDLQVTNLQLIMHSFGRLVALVLIPLTIFLGVFITSLSALPYSGVGIGYLPAKIQSTFNDSDILKNVPVEVAFGSTITLKHRPLQVYLHSHNFTYESGSHEQQVTGYTFADDPENEWIIETKNQQPLEKLHGYLRYVKDGDIIRLYHKSTGKYLHVNDVRPPVLEHEYANEVSCNGTREILGDINYEWKVKILDTESHSKNNLPKIKVRATESIFQLIHQGTKCILMSHDTKLPSWGFGQREIVCINEPTLDNTLWTVEFNSHPLLDNDVDNHDRVDFGKVSLWSKVYYIHKAMFQLNKSLTEKHNYASEPATWPFLIRGVNYFRTDTENVLTDETGSSVYLLGNMAIYYVSLVVILVVLFKQTWYFFNALNPFLITTYPNHKQNFYDCSLRFLLGWLMHYIPYFNMERQLFLHHYLPSVYFGILLVAQYIEYRMAGNQSIGYMMMISISAGAMYCFVQFFPIIYGLEWTVHGCLQRQWYSTWDMSCMSYTKLD</sequence>
<comment type="catalytic activity">
    <reaction evidence="13">
        <text>a di-trans,poly-cis-dolichyl beta-D-mannosyl phosphate + L-threonyl-[protein] = 3-O-(alpha-D-mannosyl)-L-threonyl-[protein] + a di-trans,poly-cis-dolichyl phosphate + H(+)</text>
        <dbReference type="Rhea" id="RHEA:53396"/>
        <dbReference type="Rhea" id="RHEA-COMP:11060"/>
        <dbReference type="Rhea" id="RHEA-COMP:13547"/>
        <dbReference type="Rhea" id="RHEA-COMP:19498"/>
        <dbReference type="Rhea" id="RHEA-COMP:19501"/>
        <dbReference type="ChEBI" id="CHEBI:15378"/>
        <dbReference type="ChEBI" id="CHEBI:30013"/>
        <dbReference type="ChEBI" id="CHEBI:57683"/>
        <dbReference type="ChEBI" id="CHEBI:58211"/>
        <dbReference type="ChEBI" id="CHEBI:137323"/>
        <dbReference type="EC" id="2.4.1.109"/>
    </reaction>
</comment>
<keyword evidence="19" id="KW-1185">Reference proteome</keyword>
<keyword evidence="12" id="KW-0325">Glycoprotein</keyword>
<evidence type="ECO:0000256" key="16">
    <source>
        <dbReference type="SAM" id="Phobius"/>
    </source>
</evidence>
<evidence type="ECO:0000256" key="1">
    <source>
        <dbReference type="ARBA" id="ARBA00004477"/>
    </source>
</evidence>
<feature type="compositionally biased region" description="Acidic residues" evidence="15">
    <location>
        <begin position="105"/>
        <end position="119"/>
    </location>
</feature>
<dbReference type="RefSeq" id="XP_043050210.1">
    <property type="nucleotide sequence ID" value="XM_043195013.1"/>
</dbReference>
<feature type="transmembrane region" description="Helical" evidence="16">
    <location>
        <begin position="623"/>
        <end position="641"/>
    </location>
</feature>
<dbReference type="EMBL" id="JAHMUF010000006">
    <property type="protein sequence ID" value="KAG7194663.1"/>
    <property type="molecule type" value="Genomic_DNA"/>
</dbReference>
<comment type="subcellular location">
    <subcellularLocation>
        <location evidence="1">Endoplasmic reticulum membrane</location>
        <topology evidence="1">Multi-pass membrane protein</topology>
    </subcellularLocation>
</comment>
<evidence type="ECO:0000256" key="2">
    <source>
        <dbReference type="ARBA" id="ARBA00004922"/>
    </source>
</evidence>
<protein>
    <recommendedName>
        <fullName evidence="4">dolichyl-phosphate-mannose--protein mannosyltransferase</fullName>
        <ecNumber evidence="4">2.4.1.109</ecNumber>
    </recommendedName>
</protein>
<organism evidence="18 19">
    <name type="scientific">Scheffersomyces spartinae</name>
    <dbReference type="NCBI Taxonomy" id="45513"/>
    <lineage>
        <taxon>Eukaryota</taxon>
        <taxon>Fungi</taxon>
        <taxon>Dikarya</taxon>
        <taxon>Ascomycota</taxon>
        <taxon>Saccharomycotina</taxon>
        <taxon>Pichiomycetes</taxon>
        <taxon>Debaryomycetaceae</taxon>
        <taxon>Scheffersomyces</taxon>
    </lineage>
</organism>
<dbReference type="Pfam" id="PF02815">
    <property type="entry name" value="MIR"/>
    <property type="match status" value="1"/>
</dbReference>
<feature type="transmembrane region" description="Helical" evidence="16">
    <location>
        <begin position="1104"/>
        <end position="1124"/>
    </location>
</feature>
<evidence type="ECO:0000313" key="18">
    <source>
        <dbReference type="EMBL" id="KAG7194663.1"/>
    </source>
</evidence>
<dbReference type="AlphaFoldDB" id="A0A9P7VAZ5"/>
<dbReference type="GO" id="GO:0004169">
    <property type="term" value="F:dolichyl-phosphate-mannose-protein mannosyltransferase activity"/>
    <property type="evidence" value="ECO:0007669"/>
    <property type="project" value="UniProtKB-EC"/>
</dbReference>